<dbReference type="EMBL" id="JBAMMX010000010">
    <property type="protein sequence ID" value="KAK6932280.1"/>
    <property type="molecule type" value="Genomic_DNA"/>
</dbReference>
<sequence>MGRPKNGSWNFTALKAEEAEGKLLCCRRKENKVHSWLELSSKSVMAIQCGNSNCFRFFSGELYQRNDVAALEFGYWNCKISLAKRATKFLVFDGSLSKRLPFLTPQSTITCKDECATQSSESHSNDVEKRLKKKKAKKEYHLWKKRDSAGSGQKALNLIRILSGVSNEKDAVYGALDKWTAWETEFPLIAASKALNILRKRSQWRRVIQVAKWMLSKGQGTTMGTYDTLLLAFDMDRRVDEAESLWSMILHAHTRSVSKRLFSRMISLYDHHNMQEKIIQVFADMEELGVKPDEDTVRRVACAFQELGQEDKQHLVLKKYQSKWKYIHFKGERVRVRRDAWVP</sequence>
<evidence type="ECO:0000313" key="3">
    <source>
        <dbReference type="EMBL" id="KAK6932280.1"/>
    </source>
</evidence>
<evidence type="ECO:0000256" key="1">
    <source>
        <dbReference type="ARBA" id="ARBA00022737"/>
    </source>
</evidence>
<dbReference type="PANTHER" id="PTHR46782">
    <property type="entry name" value="OS01G0757700 PROTEIN"/>
    <property type="match status" value="1"/>
</dbReference>
<dbReference type="PANTHER" id="PTHR46782:SF2">
    <property type="entry name" value="OS07G0545900 PROTEIN"/>
    <property type="match status" value="1"/>
</dbReference>
<dbReference type="InterPro" id="IPR044646">
    <property type="entry name" value="EMB1417-like"/>
</dbReference>
<dbReference type="AlphaFoldDB" id="A0AAN8ZEZ0"/>
<keyword evidence="1" id="KW-0677">Repeat</keyword>
<name>A0AAN8ZEZ0_9MAGN</name>
<feature type="repeat" description="PPR" evidence="2">
    <location>
        <begin position="258"/>
        <end position="292"/>
    </location>
</feature>
<keyword evidence="4" id="KW-1185">Reference proteome</keyword>
<organism evidence="3 4">
    <name type="scientific">Dillenia turbinata</name>
    <dbReference type="NCBI Taxonomy" id="194707"/>
    <lineage>
        <taxon>Eukaryota</taxon>
        <taxon>Viridiplantae</taxon>
        <taxon>Streptophyta</taxon>
        <taxon>Embryophyta</taxon>
        <taxon>Tracheophyta</taxon>
        <taxon>Spermatophyta</taxon>
        <taxon>Magnoliopsida</taxon>
        <taxon>eudicotyledons</taxon>
        <taxon>Gunneridae</taxon>
        <taxon>Pentapetalae</taxon>
        <taxon>Dilleniales</taxon>
        <taxon>Dilleniaceae</taxon>
        <taxon>Dillenia</taxon>
    </lineage>
</organism>
<comment type="caution">
    <text evidence="3">The sequence shown here is derived from an EMBL/GenBank/DDBJ whole genome shotgun (WGS) entry which is preliminary data.</text>
</comment>
<dbReference type="InterPro" id="IPR002885">
    <property type="entry name" value="PPR_rpt"/>
</dbReference>
<dbReference type="Gene3D" id="1.25.40.10">
    <property type="entry name" value="Tetratricopeptide repeat domain"/>
    <property type="match status" value="1"/>
</dbReference>
<evidence type="ECO:0008006" key="5">
    <source>
        <dbReference type="Google" id="ProtNLM"/>
    </source>
</evidence>
<accession>A0AAN8ZEZ0</accession>
<dbReference type="PROSITE" id="PS51375">
    <property type="entry name" value="PPR"/>
    <property type="match status" value="1"/>
</dbReference>
<dbReference type="InterPro" id="IPR011990">
    <property type="entry name" value="TPR-like_helical_dom_sf"/>
</dbReference>
<dbReference type="Proteomes" id="UP001370490">
    <property type="component" value="Unassembled WGS sequence"/>
</dbReference>
<evidence type="ECO:0000256" key="2">
    <source>
        <dbReference type="PROSITE-ProRule" id="PRU00708"/>
    </source>
</evidence>
<proteinExistence type="predicted"/>
<reference evidence="3 4" key="1">
    <citation type="submission" date="2023-12" db="EMBL/GenBank/DDBJ databases">
        <title>A high-quality genome assembly for Dillenia turbinata (Dilleniales).</title>
        <authorList>
            <person name="Chanderbali A."/>
        </authorList>
    </citation>
    <scope>NUCLEOTIDE SEQUENCE [LARGE SCALE GENOMIC DNA]</scope>
    <source>
        <strain evidence="3">LSX21</strain>
        <tissue evidence="3">Leaf</tissue>
    </source>
</reference>
<gene>
    <name evidence="3" type="ORF">RJ641_001904</name>
</gene>
<evidence type="ECO:0000313" key="4">
    <source>
        <dbReference type="Proteomes" id="UP001370490"/>
    </source>
</evidence>
<protein>
    <recommendedName>
        <fullName evidence="5">Pentatricopeptide repeat-containing protein</fullName>
    </recommendedName>
</protein>